<evidence type="ECO:0000313" key="1">
    <source>
        <dbReference type="EMBL" id="MFC3440160.1"/>
    </source>
</evidence>
<dbReference type="EMBL" id="JBHRVU010000004">
    <property type="protein sequence ID" value="MFC3440160.1"/>
    <property type="molecule type" value="Genomic_DNA"/>
</dbReference>
<dbReference type="InterPro" id="IPR025427">
    <property type="entry name" value="DUF4160"/>
</dbReference>
<dbReference type="Pfam" id="PF13711">
    <property type="entry name" value="DUF4160"/>
    <property type="match status" value="1"/>
</dbReference>
<gene>
    <name evidence="1" type="ORF">ACFOKF_02930</name>
</gene>
<name>A0ABV7NAA2_9SPHN</name>
<dbReference type="RefSeq" id="WP_380792973.1">
    <property type="nucleotide sequence ID" value="NZ_JBHRVU010000004.1"/>
</dbReference>
<keyword evidence="2" id="KW-1185">Reference proteome</keyword>
<accession>A0ABV7NAA2</accession>
<dbReference type="Proteomes" id="UP001595681">
    <property type="component" value="Unassembled WGS sequence"/>
</dbReference>
<proteinExistence type="predicted"/>
<protein>
    <submittedName>
        <fullName evidence="1">DUF4160 domain-containing protein</fullName>
    </submittedName>
</protein>
<reference evidence="2" key="1">
    <citation type="journal article" date="2019" name="Int. J. Syst. Evol. Microbiol.">
        <title>The Global Catalogue of Microorganisms (GCM) 10K type strain sequencing project: providing services to taxonomists for standard genome sequencing and annotation.</title>
        <authorList>
            <consortium name="The Broad Institute Genomics Platform"/>
            <consortium name="The Broad Institute Genome Sequencing Center for Infectious Disease"/>
            <person name="Wu L."/>
            <person name="Ma J."/>
        </authorList>
    </citation>
    <scope>NUCLEOTIDE SEQUENCE [LARGE SCALE GENOMIC DNA]</scope>
    <source>
        <strain evidence="2">CCM 7491</strain>
    </source>
</reference>
<organism evidence="1 2">
    <name type="scientific">Sphingobium rhizovicinum</name>
    <dbReference type="NCBI Taxonomy" id="432308"/>
    <lineage>
        <taxon>Bacteria</taxon>
        <taxon>Pseudomonadati</taxon>
        <taxon>Pseudomonadota</taxon>
        <taxon>Alphaproteobacteria</taxon>
        <taxon>Sphingomonadales</taxon>
        <taxon>Sphingomonadaceae</taxon>
        <taxon>Sphingobium</taxon>
    </lineage>
</organism>
<sequence length="80" mass="9550">MPVIFRVDGCRFHFFANEGNPREPVHIHVAQPDADAKSWLYPEVELAYNRGFDARWIKRLRDIVVMRRTEIEDAWNDFFA</sequence>
<comment type="caution">
    <text evidence="1">The sequence shown here is derived from an EMBL/GenBank/DDBJ whole genome shotgun (WGS) entry which is preliminary data.</text>
</comment>
<evidence type="ECO:0000313" key="2">
    <source>
        <dbReference type="Proteomes" id="UP001595681"/>
    </source>
</evidence>